<reference evidence="2" key="1">
    <citation type="journal article" date="2014" name="Proc. Natl. Acad. Sci. U.S.A.">
        <title>Extensive sampling of basidiomycete genomes demonstrates inadequacy of the white-rot/brown-rot paradigm for wood decay fungi.</title>
        <authorList>
            <person name="Riley R."/>
            <person name="Salamov A.A."/>
            <person name="Brown D.W."/>
            <person name="Nagy L.G."/>
            <person name="Floudas D."/>
            <person name="Held B.W."/>
            <person name="Levasseur A."/>
            <person name="Lombard V."/>
            <person name="Morin E."/>
            <person name="Otillar R."/>
            <person name="Lindquist E.A."/>
            <person name="Sun H."/>
            <person name="LaButti K.M."/>
            <person name="Schmutz J."/>
            <person name="Jabbour D."/>
            <person name="Luo H."/>
            <person name="Baker S.E."/>
            <person name="Pisabarro A.G."/>
            <person name="Walton J.D."/>
            <person name="Blanchette R.A."/>
            <person name="Henrissat B."/>
            <person name="Martin F."/>
            <person name="Cullen D."/>
            <person name="Hibbett D.S."/>
            <person name="Grigoriev I.V."/>
        </authorList>
    </citation>
    <scope>NUCLEOTIDE SEQUENCE [LARGE SCALE GENOMIC DNA]</scope>
    <source>
        <strain evidence="2">MUCL 33604</strain>
    </source>
</reference>
<keyword evidence="2" id="KW-1185">Reference proteome</keyword>
<dbReference type="Proteomes" id="UP000027265">
    <property type="component" value="Unassembled WGS sequence"/>
</dbReference>
<evidence type="ECO:0000313" key="2">
    <source>
        <dbReference type="Proteomes" id="UP000027265"/>
    </source>
</evidence>
<sequence length="105" mass="11528">MSFGAPHIPFGVLTSPHSPNATELWATNAIVPSLFGITEDERLTKASRTCWPRQIRGPALNVEILQSRKVGGVTCFLSAQLRIDDVEFLGWKGSDHQHLCKSPST</sequence>
<name>A0A067P831_9AGAM</name>
<gene>
    <name evidence="1" type="ORF">JAAARDRAFT_610789</name>
</gene>
<dbReference type="EMBL" id="KL197769">
    <property type="protein sequence ID" value="KDQ49945.1"/>
    <property type="molecule type" value="Genomic_DNA"/>
</dbReference>
<dbReference type="AlphaFoldDB" id="A0A067P831"/>
<dbReference type="InParanoid" id="A0A067P831"/>
<accession>A0A067P831</accession>
<organism evidence="1 2">
    <name type="scientific">Jaapia argillacea MUCL 33604</name>
    <dbReference type="NCBI Taxonomy" id="933084"/>
    <lineage>
        <taxon>Eukaryota</taxon>
        <taxon>Fungi</taxon>
        <taxon>Dikarya</taxon>
        <taxon>Basidiomycota</taxon>
        <taxon>Agaricomycotina</taxon>
        <taxon>Agaricomycetes</taxon>
        <taxon>Agaricomycetidae</taxon>
        <taxon>Jaapiales</taxon>
        <taxon>Jaapiaceae</taxon>
        <taxon>Jaapia</taxon>
    </lineage>
</organism>
<dbReference type="HOGENOM" id="CLU_2236995_0_0_1"/>
<evidence type="ECO:0000313" key="1">
    <source>
        <dbReference type="EMBL" id="KDQ49945.1"/>
    </source>
</evidence>
<protein>
    <submittedName>
        <fullName evidence="1">Uncharacterized protein</fullName>
    </submittedName>
</protein>
<proteinExistence type="predicted"/>